<evidence type="ECO:0000313" key="3">
    <source>
        <dbReference type="Proteomes" id="UP000236291"/>
    </source>
</evidence>
<dbReference type="Proteomes" id="UP000236291">
    <property type="component" value="Unassembled WGS sequence"/>
</dbReference>
<feature type="non-terminal residue" evidence="2">
    <location>
        <position position="73"/>
    </location>
</feature>
<accession>A0A2K3LCC3</accession>
<name>A0A2K3LCC3_TRIPR</name>
<reference evidence="2 3" key="1">
    <citation type="journal article" date="2014" name="Am. J. Bot.">
        <title>Genome assembly and annotation for red clover (Trifolium pratense; Fabaceae).</title>
        <authorList>
            <person name="Istvanek J."/>
            <person name="Jaros M."/>
            <person name="Krenek A."/>
            <person name="Repkova J."/>
        </authorList>
    </citation>
    <scope>NUCLEOTIDE SEQUENCE [LARGE SCALE GENOMIC DNA]</scope>
    <source>
        <strain evidence="3">cv. Tatra</strain>
        <tissue evidence="2">Young leaves</tissue>
    </source>
</reference>
<proteinExistence type="predicted"/>
<gene>
    <name evidence="2" type="ORF">L195_g032128</name>
</gene>
<dbReference type="EMBL" id="ASHM01030232">
    <property type="protein sequence ID" value="PNX76183.1"/>
    <property type="molecule type" value="Genomic_DNA"/>
</dbReference>
<evidence type="ECO:0000313" key="2">
    <source>
        <dbReference type="EMBL" id="PNX76183.1"/>
    </source>
</evidence>
<organism evidence="2 3">
    <name type="scientific">Trifolium pratense</name>
    <name type="common">Red clover</name>
    <dbReference type="NCBI Taxonomy" id="57577"/>
    <lineage>
        <taxon>Eukaryota</taxon>
        <taxon>Viridiplantae</taxon>
        <taxon>Streptophyta</taxon>
        <taxon>Embryophyta</taxon>
        <taxon>Tracheophyta</taxon>
        <taxon>Spermatophyta</taxon>
        <taxon>Magnoliopsida</taxon>
        <taxon>eudicotyledons</taxon>
        <taxon>Gunneridae</taxon>
        <taxon>Pentapetalae</taxon>
        <taxon>rosids</taxon>
        <taxon>fabids</taxon>
        <taxon>Fabales</taxon>
        <taxon>Fabaceae</taxon>
        <taxon>Papilionoideae</taxon>
        <taxon>50 kb inversion clade</taxon>
        <taxon>NPAAA clade</taxon>
        <taxon>Hologalegina</taxon>
        <taxon>IRL clade</taxon>
        <taxon>Trifolieae</taxon>
        <taxon>Trifolium</taxon>
    </lineage>
</organism>
<keyword evidence="1" id="KW-1133">Transmembrane helix</keyword>
<keyword evidence="1" id="KW-0812">Transmembrane</keyword>
<evidence type="ECO:0000256" key="1">
    <source>
        <dbReference type="SAM" id="Phobius"/>
    </source>
</evidence>
<comment type="caution">
    <text evidence="2">The sequence shown here is derived from an EMBL/GenBank/DDBJ whole genome shotgun (WGS) entry which is preliminary data.</text>
</comment>
<feature type="transmembrane region" description="Helical" evidence="1">
    <location>
        <begin position="12"/>
        <end position="33"/>
    </location>
</feature>
<dbReference type="AlphaFoldDB" id="A0A2K3LCC3"/>
<protein>
    <submittedName>
        <fullName evidence="2">Uncharacterized protein</fullName>
    </submittedName>
</protein>
<sequence length="73" mass="7998">MLIILVTGRYNASSVVAVWLIGIASWAALRWALLDGPFYNSSVFGLLCSVQNKHFCIQAVKTKELMGLSTLPI</sequence>
<keyword evidence="1" id="KW-0472">Membrane</keyword>
<reference evidence="2 3" key="2">
    <citation type="journal article" date="2017" name="Front. Plant Sci.">
        <title>Gene Classification and Mining of Molecular Markers Useful in Red Clover (Trifolium pratense) Breeding.</title>
        <authorList>
            <person name="Istvanek J."/>
            <person name="Dluhosova J."/>
            <person name="Dluhos P."/>
            <person name="Patkova L."/>
            <person name="Nedelnik J."/>
            <person name="Repkova J."/>
        </authorList>
    </citation>
    <scope>NUCLEOTIDE SEQUENCE [LARGE SCALE GENOMIC DNA]</scope>
    <source>
        <strain evidence="3">cv. Tatra</strain>
        <tissue evidence="2">Young leaves</tissue>
    </source>
</reference>